<keyword evidence="4 7" id="KW-0067">ATP-binding</keyword>
<dbReference type="Proteomes" id="UP000595897">
    <property type="component" value="Chromosome"/>
</dbReference>
<keyword evidence="6 7" id="KW-0030">Aminoacyl-tRNA synthetase</keyword>
<evidence type="ECO:0000256" key="3">
    <source>
        <dbReference type="ARBA" id="ARBA00022741"/>
    </source>
</evidence>
<proteinExistence type="inferred from homology"/>
<evidence type="ECO:0000313" key="9">
    <source>
        <dbReference type="EMBL" id="BCN31971.1"/>
    </source>
</evidence>
<name>A0A7R7IEG3_9FIRM</name>
<dbReference type="InterPro" id="IPR014729">
    <property type="entry name" value="Rossmann-like_a/b/a_fold"/>
</dbReference>
<protein>
    <recommendedName>
        <fullName evidence="8">Methionyl/Leucyl tRNA synthetase domain-containing protein</fullName>
    </recommendedName>
</protein>
<keyword evidence="10" id="KW-1185">Reference proteome</keyword>
<comment type="similarity">
    <text evidence="1">Belongs to the class-I aminoacyl-tRNA synthetase family. MetG type 1 subfamily.</text>
</comment>
<dbReference type="RefSeq" id="WP_271713058.1">
    <property type="nucleotide sequence ID" value="NZ_AP024169.1"/>
</dbReference>
<dbReference type="EMBL" id="AP024169">
    <property type="protein sequence ID" value="BCN31971.1"/>
    <property type="molecule type" value="Genomic_DNA"/>
</dbReference>
<feature type="domain" description="Methionyl/Leucyl tRNA synthetase" evidence="8">
    <location>
        <begin position="321"/>
        <end position="497"/>
    </location>
</feature>
<evidence type="ECO:0000256" key="6">
    <source>
        <dbReference type="ARBA" id="ARBA00023146"/>
    </source>
</evidence>
<keyword evidence="5 7" id="KW-0648">Protein biosynthesis</keyword>
<evidence type="ECO:0000256" key="1">
    <source>
        <dbReference type="ARBA" id="ARBA00008258"/>
    </source>
</evidence>
<dbReference type="InterPro" id="IPR023458">
    <property type="entry name" value="Met-tRNA_ligase_1"/>
</dbReference>
<dbReference type="Gene3D" id="3.40.50.620">
    <property type="entry name" value="HUPs"/>
    <property type="match status" value="2"/>
</dbReference>
<keyword evidence="3 7" id="KW-0547">Nucleotide-binding</keyword>
<evidence type="ECO:0000313" key="10">
    <source>
        <dbReference type="Proteomes" id="UP000595897"/>
    </source>
</evidence>
<evidence type="ECO:0000259" key="8">
    <source>
        <dbReference type="Pfam" id="PF09334"/>
    </source>
</evidence>
<dbReference type="GO" id="GO:0006431">
    <property type="term" value="P:methionyl-tRNA aminoacylation"/>
    <property type="evidence" value="ECO:0007669"/>
    <property type="project" value="TreeGrafter"/>
</dbReference>
<dbReference type="GO" id="GO:0005829">
    <property type="term" value="C:cytosol"/>
    <property type="evidence" value="ECO:0007669"/>
    <property type="project" value="TreeGrafter"/>
</dbReference>
<gene>
    <name evidence="9" type="ORF">bsdtb5_32660</name>
</gene>
<dbReference type="Gene3D" id="1.10.730.10">
    <property type="entry name" value="Isoleucyl-tRNA Synthetase, Domain 1"/>
    <property type="match status" value="1"/>
</dbReference>
<dbReference type="PANTHER" id="PTHR45765">
    <property type="entry name" value="METHIONINE--TRNA LIGASE"/>
    <property type="match status" value="1"/>
</dbReference>
<dbReference type="AlphaFoldDB" id="A0A7R7IEG3"/>
<keyword evidence="2 7" id="KW-0436">Ligase</keyword>
<evidence type="ECO:0000256" key="4">
    <source>
        <dbReference type="ARBA" id="ARBA00022840"/>
    </source>
</evidence>
<dbReference type="SUPFAM" id="SSF47323">
    <property type="entry name" value="Anticodon-binding domain of a subclass of class I aminoacyl-tRNA synthetases"/>
    <property type="match status" value="1"/>
</dbReference>
<dbReference type="SUPFAM" id="SSF52374">
    <property type="entry name" value="Nucleotidylyl transferase"/>
    <property type="match status" value="1"/>
</dbReference>
<reference evidence="9 10" key="1">
    <citation type="submission" date="2020-11" db="EMBL/GenBank/DDBJ databases">
        <title>Draft genome sequencing of a Lachnospiraceae strain isolated from anoxic soil subjected to BSD treatment.</title>
        <authorList>
            <person name="Uek A."/>
            <person name="Tonouchi A."/>
        </authorList>
    </citation>
    <scope>NUCLEOTIDE SEQUENCE [LARGE SCALE GENOMIC DNA]</scope>
    <source>
        <strain evidence="9 10">TB5</strain>
    </source>
</reference>
<dbReference type="InterPro" id="IPR015413">
    <property type="entry name" value="Methionyl/Leucyl_tRNA_Synth"/>
</dbReference>
<dbReference type="InterPro" id="IPR009080">
    <property type="entry name" value="tRNAsynth_Ia_anticodon-bd"/>
</dbReference>
<dbReference type="GO" id="GO:0005524">
    <property type="term" value="F:ATP binding"/>
    <property type="evidence" value="ECO:0007669"/>
    <property type="project" value="UniProtKB-KW"/>
</dbReference>
<feature type="domain" description="Methionyl/Leucyl tRNA synthetase" evidence="8">
    <location>
        <begin position="25"/>
        <end position="259"/>
    </location>
</feature>
<accession>A0A7R7IEG3</accession>
<dbReference type="Pfam" id="PF09334">
    <property type="entry name" value="tRNA-synt_1g"/>
    <property type="match status" value="2"/>
</dbReference>
<sequence>MEDNNKIDRRPKKEKVRPEFPKRAVITAGMPYGNKELHFGHVGGVFVHADTFARFLRDRIGEENVIFVSGTDCYGSPILESYRKLVENGEFDGSIHDYVNGNHEKQKQTLEDYDISLNLYGASALDRASEIHEEVSKDIFESLYHNGYLEKLSTPQFYDPEYKVFLNGRQVVGKCPIEGCQSEKGYADECSLGHQYMPSELINPISALSSKKPELREVSNWYFKLEEFFEPLRELVSYFRTNTNSRKYQLNTMEEFLKKPIIYIKKSYYEEKKDIIDALPKHKLLEEEKKASITILFEKLTDREEACNILTKEGINYRTGKTLVPFRLTGNIEWGVKVPEIEGESNLTFWVWPESLWAPISFTKTYLESIGKDKTEWENWWKSKDAKVYQFIGEDNIYFYGVAQMALFMALQGKDYTIDPEEGKLRSTHLIANNHILFMDKKASSSSEIKPPMAKELLNYYTKEQLRIHFLSLGLSNKSVSFKPQVYMKEEEREGVDTVLKDGNLLTNVFNRLVRSCFYTAQKYYDSKIPEGSISDSVLSEAKEAILDYELKMYNHEFHMITYLLDTYLRNANKYWVNNMRIAEKEEDDALRKQVLIDSFHAVRTATAFIHPIAPEGCEMIRDYLNVSDKIWNWEYIFETMDFFTKDVEHHELKFLEPRIDFFAKHESQIIAE</sequence>
<evidence type="ECO:0000256" key="5">
    <source>
        <dbReference type="ARBA" id="ARBA00022917"/>
    </source>
</evidence>
<evidence type="ECO:0000256" key="7">
    <source>
        <dbReference type="RuleBase" id="RU363039"/>
    </source>
</evidence>
<dbReference type="GO" id="GO:0004825">
    <property type="term" value="F:methionine-tRNA ligase activity"/>
    <property type="evidence" value="ECO:0007669"/>
    <property type="project" value="InterPro"/>
</dbReference>
<evidence type="ECO:0000256" key="2">
    <source>
        <dbReference type="ARBA" id="ARBA00022598"/>
    </source>
</evidence>
<dbReference type="Gene3D" id="2.170.220.10">
    <property type="match status" value="1"/>
</dbReference>
<dbReference type="PANTHER" id="PTHR45765:SF1">
    <property type="entry name" value="METHIONINE--TRNA LIGASE, CYTOPLASMIC"/>
    <property type="match status" value="1"/>
</dbReference>
<dbReference type="KEGG" id="ahb:bsdtb5_32660"/>
<organism evidence="9 10">
    <name type="scientific">Anaeromicropila herbilytica</name>
    <dbReference type="NCBI Taxonomy" id="2785025"/>
    <lineage>
        <taxon>Bacteria</taxon>
        <taxon>Bacillati</taxon>
        <taxon>Bacillota</taxon>
        <taxon>Clostridia</taxon>
        <taxon>Lachnospirales</taxon>
        <taxon>Lachnospiraceae</taxon>
        <taxon>Anaeromicropila</taxon>
    </lineage>
</organism>